<evidence type="ECO:0000313" key="3">
    <source>
        <dbReference type="EMBL" id="KND62611.1"/>
    </source>
</evidence>
<keyword evidence="1" id="KW-0812">Transmembrane</keyword>
<name>A0A0L0MK34_9MOLU</name>
<protein>
    <submittedName>
        <fullName evidence="3">Protein containing SVM signal sequence lacking signal peptide</fullName>
    </submittedName>
</protein>
<dbReference type="InterPro" id="IPR021970">
    <property type="entry name" value="SVM_signal"/>
</dbReference>
<comment type="caution">
    <text evidence="3">The sequence shown here is derived from an EMBL/GenBank/DDBJ whole genome shotgun (WGS) entry which is preliminary data.</text>
</comment>
<dbReference type="RefSeq" id="WP_192833068.1">
    <property type="nucleotide sequence ID" value="NZ_JPSQ01000037.1"/>
</dbReference>
<feature type="domain" description="Sequence-variable mosaic (SVM) signal sequence" evidence="2">
    <location>
        <begin position="1"/>
        <end position="33"/>
    </location>
</feature>
<evidence type="ECO:0000259" key="2">
    <source>
        <dbReference type="Pfam" id="PF12113"/>
    </source>
</evidence>
<evidence type="ECO:0000256" key="1">
    <source>
        <dbReference type="SAM" id="Phobius"/>
    </source>
</evidence>
<evidence type="ECO:0000313" key="4">
    <source>
        <dbReference type="Proteomes" id="UP000037086"/>
    </source>
</evidence>
<dbReference type="Pfam" id="PF12113">
    <property type="entry name" value="SVM_signal"/>
    <property type="match status" value="1"/>
</dbReference>
<feature type="transmembrane region" description="Helical" evidence="1">
    <location>
        <begin position="12"/>
        <end position="31"/>
    </location>
</feature>
<keyword evidence="4" id="KW-1185">Reference proteome</keyword>
<feature type="non-terminal residue" evidence="3">
    <location>
        <position position="47"/>
    </location>
</feature>
<accession>A0A0L0MK34</accession>
<dbReference type="EMBL" id="JPSQ01000037">
    <property type="protein sequence ID" value="KND62611.1"/>
    <property type="molecule type" value="Genomic_DNA"/>
</dbReference>
<keyword evidence="1" id="KW-1133">Transmembrane helix</keyword>
<gene>
    <name evidence="3" type="ORF">AlmWB_01960</name>
</gene>
<dbReference type="Proteomes" id="UP000037086">
    <property type="component" value="Unassembled WGS sequence"/>
</dbReference>
<keyword evidence="1" id="KW-0472">Membrane</keyword>
<reference evidence="3 4" key="1">
    <citation type="journal article" date="2015" name="BMC Microbiol.">
        <title>'Candidatus Phytoplasma phoenicium' associated with almond witches'-broom disease: from draft genome to genetic diversity among strain populations.</title>
        <authorList>
            <person name="Quaglino F."/>
            <person name="Kube M."/>
            <person name="Jawhari M."/>
            <person name="Abou-Jawdah Y."/>
            <person name="Siewert C."/>
            <person name="Choueiri E."/>
            <person name="Sobh H."/>
            <person name="Casati P."/>
            <person name="Tedeschi R."/>
            <person name="Molino Lova M."/>
            <person name="Alma A."/>
            <person name="Bianco P.A."/>
        </authorList>
    </citation>
    <scope>NUCLEOTIDE SEQUENCE [LARGE SCALE GENOMIC DNA]</scope>
    <source>
        <strain evidence="3 4">SA213</strain>
    </source>
</reference>
<dbReference type="PATRIC" id="fig|198422.3.peg.171"/>
<proteinExistence type="predicted"/>
<organism evidence="3 4">
    <name type="scientific">Candidatus Phytoplasma phoenicium</name>
    <dbReference type="NCBI Taxonomy" id="198422"/>
    <lineage>
        <taxon>Bacteria</taxon>
        <taxon>Bacillati</taxon>
        <taxon>Mycoplasmatota</taxon>
        <taxon>Mollicutes</taxon>
        <taxon>Acholeplasmatales</taxon>
        <taxon>Acholeplasmataceae</taxon>
        <taxon>Candidatus Phytoplasma</taxon>
        <taxon>16SrIX (Pigeon pea witches'-broom group)</taxon>
    </lineage>
</organism>
<dbReference type="AlphaFoldDB" id="A0A0L0MK34"/>
<sequence length="47" mass="5567">MFQVQKQFKIISIYLFSFLGLLFITHDYYIMAMNNGHISQNNGHDNN</sequence>